<keyword evidence="5" id="KW-1185">Reference proteome</keyword>
<gene>
    <name evidence="4" type="ORF">SCMU_40960</name>
</gene>
<accession>A0ABM7Q109</accession>
<dbReference type="InterPro" id="IPR037185">
    <property type="entry name" value="EmrE-like"/>
</dbReference>
<evidence type="ECO:0000313" key="5">
    <source>
        <dbReference type="Proteomes" id="UP001319861"/>
    </source>
</evidence>
<dbReference type="SUPFAM" id="SSF103481">
    <property type="entry name" value="Multidrug resistance efflux transporter EmrE"/>
    <property type="match status" value="2"/>
</dbReference>
<feature type="transmembrane region" description="Helical" evidence="2">
    <location>
        <begin position="159"/>
        <end position="176"/>
    </location>
</feature>
<reference evidence="4 5" key="1">
    <citation type="journal article" date="2021" name="J. Biosci. Bioeng.">
        <title>Identification and characterization of a chc gene cluster responsible for the aromatization pathway of cyclohexanecarboxylate degradation in Sinomonas cyclohexanicum ATCC 51369.</title>
        <authorList>
            <person name="Yamamoto T."/>
            <person name="Hasegawa Y."/>
            <person name="Lau P.C.K."/>
            <person name="Iwaki H."/>
        </authorList>
    </citation>
    <scope>NUCLEOTIDE SEQUENCE [LARGE SCALE GENOMIC DNA]</scope>
    <source>
        <strain evidence="4 5">ATCC 51369</strain>
    </source>
</reference>
<evidence type="ECO:0000259" key="3">
    <source>
        <dbReference type="Pfam" id="PF00892"/>
    </source>
</evidence>
<keyword evidence="2" id="KW-0812">Transmembrane</keyword>
<dbReference type="EMBL" id="AP024525">
    <property type="protein sequence ID" value="BCT78254.1"/>
    <property type="molecule type" value="Genomic_DNA"/>
</dbReference>
<sequence length="341" mass="34952">MLSTLSRNRSASGLVYAVLSAATFGSSGALGKSLLEAGWTPGAVVGARIGLAALIMVVPAAWMMRGQWGRLRGGVALMAGYGAVAIAMCQFFYFNAVARMSPPVALMLEYLAPIILVGWVWARSRRRPGTLTMIGTVVAMLGLALVLDLLSAQRVDPVGVLWGVGAAVCLAVYFVLSAKSDGVLPPFVTVAGGMLFGALTLAVLAVVGLLPVSATFAGVELFGGEVSWIVPLAGITLVAAVVAYTLGIIGTQRLGSKVASFVSLTEVLFSVIASWILIGDVPGPMQFFGGALIVGGVVMVRADELRAPAVQGEGMILDSAPEALPAVDLATGALPIAERPA</sequence>
<feature type="domain" description="EamA" evidence="3">
    <location>
        <begin position="159"/>
        <end position="300"/>
    </location>
</feature>
<feature type="transmembrane region" description="Helical" evidence="2">
    <location>
        <begin position="100"/>
        <end position="122"/>
    </location>
</feature>
<dbReference type="PANTHER" id="PTHR22911:SF79">
    <property type="entry name" value="MOBA-LIKE NTP TRANSFERASE DOMAIN-CONTAINING PROTEIN"/>
    <property type="match status" value="1"/>
</dbReference>
<feature type="transmembrane region" description="Helical" evidence="2">
    <location>
        <begin position="258"/>
        <end position="278"/>
    </location>
</feature>
<keyword evidence="2" id="KW-1133">Transmembrane helix</keyword>
<feature type="transmembrane region" description="Helical" evidence="2">
    <location>
        <begin position="284"/>
        <end position="302"/>
    </location>
</feature>
<comment type="similarity">
    <text evidence="1">Belongs to the EamA transporter family.</text>
</comment>
<evidence type="ECO:0000256" key="2">
    <source>
        <dbReference type="SAM" id="Phobius"/>
    </source>
</evidence>
<dbReference type="Pfam" id="PF00892">
    <property type="entry name" value="EamA"/>
    <property type="match status" value="2"/>
</dbReference>
<protein>
    <submittedName>
        <fullName evidence="4">Membrane protein</fullName>
    </submittedName>
</protein>
<organism evidence="4 5">
    <name type="scientific">Sinomonas cyclohexanicum</name>
    <name type="common">Corynebacterium cyclohexanicum</name>
    <dbReference type="NCBI Taxonomy" id="322009"/>
    <lineage>
        <taxon>Bacteria</taxon>
        <taxon>Bacillati</taxon>
        <taxon>Actinomycetota</taxon>
        <taxon>Actinomycetes</taxon>
        <taxon>Micrococcales</taxon>
        <taxon>Micrococcaceae</taxon>
        <taxon>Sinomonas</taxon>
    </lineage>
</organism>
<dbReference type="PANTHER" id="PTHR22911">
    <property type="entry name" value="ACYL-MALONYL CONDENSING ENZYME-RELATED"/>
    <property type="match status" value="1"/>
</dbReference>
<feature type="transmembrane region" description="Helical" evidence="2">
    <location>
        <begin position="188"/>
        <end position="214"/>
    </location>
</feature>
<proteinExistence type="inferred from homology"/>
<keyword evidence="2" id="KW-0472">Membrane</keyword>
<dbReference type="Proteomes" id="UP001319861">
    <property type="component" value="Chromosome"/>
</dbReference>
<evidence type="ECO:0000256" key="1">
    <source>
        <dbReference type="ARBA" id="ARBA00007362"/>
    </source>
</evidence>
<feature type="domain" description="EamA" evidence="3">
    <location>
        <begin position="12"/>
        <end position="147"/>
    </location>
</feature>
<name>A0ABM7Q109_SINCY</name>
<dbReference type="InterPro" id="IPR000620">
    <property type="entry name" value="EamA_dom"/>
</dbReference>
<feature type="transmembrane region" description="Helical" evidence="2">
    <location>
        <begin position="41"/>
        <end position="62"/>
    </location>
</feature>
<feature type="transmembrane region" description="Helical" evidence="2">
    <location>
        <begin position="226"/>
        <end position="246"/>
    </location>
</feature>
<evidence type="ECO:0000313" key="4">
    <source>
        <dbReference type="EMBL" id="BCT78254.1"/>
    </source>
</evidence>
<feature type="transmembrane region" description="Helical" evidence="2">
    <location>
        <begin position="74"/>
        <end position="94"/>
    </location>
</feature>
<feature type="transmembrane region" description="Helical" evidence="2">
    <location>
        <begin position="129"/>
        <end position="147"/>
    </location>
</feature>